<reference evidence="2 3" key="1">
    <citation type="submission" date="2019-03" db="EMBL/GenBank/DDBJ databases">
        <title>Genomic Encyclopedia of Type Strains, Phase IV (KMG-IV): sequencing the most valuable type-strain genomes for metagenomic binning, comparative biology and taxonomic classification.</title>
        <authorList>
            <person name="Goeker M."/>
        </authorList>
    </citation>
    <scope>NUCLEOTIDE SEQUENCE [LARGE SCALE GENOMIC DNA]</scope>
    <source>
        <strain evidence="2 3">DSM 45765</strain>
    </source>
</reference>
<dbReference type="Pfam" id="PF00378">
    <property type="entry name" value="ECH_1"/>
    <property type="match status" value="1"/>
</dbReference>
<dbReference type="PANTHER" id="PTHR43802:SF1">
    <property type="entry name" value="IP11341P-RELATED"/>
    <property type="match status" value="1"/>
</dbReference>
<dbReference type="GO" id="GO:0003824">
    <property type="term" value="F:catalytic activity"/>
    <property type="evidence" value="ECO:0007669"/>
    <property type="project" value="UniProtKB-ARBA"/>
</dbReference>
<keyword evidence="3" id="KW-1185">Reference proteome</keyword>
<dbReference type="RefSeq" id="WP_132877588.1">
    <property type="nucleotide sequence ID" value="NZ_SLXQ01000005.1"/>
</dbReference>
<dbReference type="NCBIfam" id="NF004525">
    <property type="entry name" value="PRK05870.1"/>
    <property type="match status" value="1"/>
</dbReference>
<dbReference type="PANTHER" id="PTHR43802">
    <property type="entry name" value="ENOYL-COA HYDRATASE"/>
    <property type="match status" value="1"/>
</dbReference>
<comment type="similarity">
    <text evidence="1">Belongs to the enoyl-CoA hydratase/isomerase family.</text>
</comment>
<dbReference type="InterPro" id="IPR029045">
    <property type="entry name" value="ClpP/crotonase-like_dom_sf"/>
</dbReference>
<dbReference type="OrthoDB" id="8452484at2"/>
<evidence type="ECO:0000313" key="2">
    <source>
        <dbReference type="EMBL" id="TCP53157.1"/>
    </source>
</evidence>
<organism evidence="2 3">
    <name type="scientific">Tamaricihabitans halophyticus</name>
    <dbReference type="NCBI Taxonomy" id="1262583"/>
    <lineage>
        <taxon>Bacteria</taxon>
        <taxon>Bacillati</taxon>
        <taxon>Actinomycetota</taxon>
        <taxon>Actinomycetes</taxon>
        <taxon>Pseudonocardiales</taxon>
        <taxon>Pseudonocardiaceae</taxon>
        <taxon>Tamaricihabitans</taxon>
    </lineage>
</organism>
<protein>
    <submittedName>
        <fullName evidence="2">Enoyl-CoA hydratase</fullName>
    </submittedName>
</protein>
<evidence type="ECO:0000256" key="1">
    <source>
        <dbReference type="ARBA" id="ARBA00005254"/>
    </source>
</evidence>
<name>A0A4R2QTW8_9PSEU</name>
<gene>
    <name evidence="2" type="ORF">EV191_105220</name>
</gene>
<dbReference type="Proteomes" id="UP000294911">
    <property type="component" value="Unassembled WGS sequence"/>
</dbReference>
<proteinExistence type="inferred from homology"/>
<dbReference type="AlphaFoldDB" id="A0A4R2QTW8"/>
<dbReference type="InterPro" id="IPR001753">
    <property type="entry name" value="Enoyl-CoA_hydra/iso"/>
</dbReference>
<evidence type="ECO:0000313" key="3">
    <source>
        <dbReference type="Proteomes" id="UP000294911"/>
    </source>
</evidence>
<dbReference type="CDD" id="cd06558">
    <property type="entry name" value="crotonase-like"/>
    <property type="match status" value="1"/>
</dbReference>
<dbReference type="SUPFAM" id="SSF52096">
    <property type="entry name" value="ClpP/crotonase"/>
    <property type="match status" value="1"/>
</dbReference>
<dbReference type="Gene3D" id="3.90.226.10">
    <property type="entry name" value="2-enoyl-CoA Hydratase, Chain A, domain 1"/>
    <property type="match status" value="1"/>
</dbReference>
<dbReference type="EMBL" id="SLXQ01000005">
    <property type="protein sequence ID" value="TCP53157.1"/>
    <property type="molecule type" value="Genomic_DNA"/>
</dbReference>
<sequence length="263" mass="27329">MDSVHIERSGAVAVLTVHAPDTRNALTLELSAQLADAVTTCETDPSVHAMVVTGTPPAFCAGANLAALGTATEDGLRRIYAGFLAVADSSLPTIAAVGGPAVGAGLNLALACDVRLAGTDARFDARFMKLGIHPGGGMTWMLQRAVDAQTAAAITLFSQVMDADEAYRAGLAHRVVSGTHGELLDGAIELAAGAAAAPRELLRTTKRTMQHTRTLPDHDAAVRLELAKQVETLNSPEFTERLARLRASTSSAGQQDSPATRPD</sequence>
<comment type="caution">
    <text evidence="2">The sequence shown here is derived from an EMBL/GenBank/DDBJ whole genome shotgun (WGS) entry which is preliminary data.</text>
</comment>
<accession>A0A4R2QTW8</accession>